<dbReference type="GO" id="GO:0032259">
    <property type="term" value="P:methylation"/>
    <property type="evidence" value="ECO:0007669"/>
    <property type="project" value="UniProtKB-KW"/>
</dbReference>
<organism evidence="3 4">
    <name type="scientific">Luteolibacter arcticus</name>
    <dbReference type="NCBI Taxonomy" id="1581411"/>
    <lineage>
        <taxon>Bacteria</taxon>
        <taxon>Pseudomonadati</taxon>
        <taxon>Verrucomicrobiota</taxon>
        <taxon>Verrucomicrobiia</taxon>
        <taxon>Verrucomicrobiales</taxon>
        <taxon>Verrucomicrobiaceae</taxon>
        <taxon>Luteolibacter</taxon>
    </lineage>
</organism>
<dbReference type="InterPro" id="IPR029063">
    <property type="entry name" value="SAM-dependent_MTases_sf"/>
</dbReference>
<dbReference type="InterPro" id="IPR050447">
    <property type="entry name" value="Erg6_SMT_methyltransf"/>
</dbReference>
<protein>
    <submittedName>
        <fullName evidence="3">Methyltransferase domain-containing protein</fullName>
    </submittedName>
</protein>
<evidence type="ECO:0000259" key="2">
    <source>
        <dbReference type="Pfam" id="PF08241"/>
    </source>
</evidence>
<dbReference type="GO" id="GO:0008168">
    <property type="term" value="F:methyltransferase activity"/>
    <property type="evidence" value="ECO:0007669"/>
    <property type="project" value="UniProtKB-KW"/>
</dbReference>
<accession>A0ABT3GM99</accession>
<proteinExistence type="predicted"/>
<dbReference type="Pfam" id="PF08241">
    <property type="entry name" value="Methyltransf_11"/>
    <property type="match status" value="1"/>
</dbReference>
<evidence type="ECO:0000313" key="3">
    <source>
        <dbReference type="EMBL" id="MCW1924596.1"/>
    </source>
</evidence>
<evidence type="ECO:0000313" key="4">
    <source>
        <dbReference type="Proteomes" id="UP001320876"/>
    </source>
</evidence>
<dbReference type="Proteomes" id="UP001320876">
    <property type="component" value="Unassembled WGS sequence"/>
</dbReference>
<name>A0ABT3GM99_9BACT</name>
<evidence type="ECO:0000256" key="1">
    <source>
        <dbReference type="ARBA" id="ARBA00022679"/>
    </source>
</evidence>
<gene>
    <name evidence="3" type="ORF">OKA05_18675</name>
</gene>
<reference evidence="3 4" key="1">
    <citation type="submission" date="2022-10" db="EMBL/GenBank/DDBJ databases">
        <title>Luteolibacter arcticus strain CCTCC AB 2014275, whole genome shotgun sequencing project.</title>
        <authorList>
            <person name="Zhao G."/>
            <person name="Shen L."/>
        </authorList>
    </citation>
    <scope>NUCLEOTIDE SEQUENCE [LARGE SCALE GENOMIC DNA]</scope>
    <source>
        <strain evidence="3 4">CCTCC AB 2014275</strain>
    </source>
</reference>
<dbReference type="Gene3D" id="3.40.50.150">
    <property type="entry name" value="Vaccinia Virus protein VP39"/>
    <property type="match status" value="1"/>
</dbReference>
<dbReference type="EMBL" id="JAPDDT010000009">
    <property type="protein sequence ID" value="MCW1924596.1"/>
    <property type="molecule type" value="Genomic_DNA"/>
</dbReference>
<dbReference type="SUPFAM" id="SSF53335">
    <property type="entry name" value="S-adenosyl-L-methionine-dependent methyltransferases"/>
    <property type="match status" value="1"/>
</dbReference>
<dbReference type="CDD" id="cd02440">
    <property type="entry name" value="AdoMet_MTases"/>
    <property type="match status" value="1"/>
</dbReference>
<dbReference type="PANTHER" id="PTHR44068:SF11">
    <property type="entry name" value="GERANYL DIPHOSPHATE 2-C-METHYLTRANSFERASE"/>
    <property type="match status" value="1"/>
</dbReference>
<keyword evidence="4" id="KW-1185">Reference proteome</keyword>
<comment type="caution">
    <text evidence="3">The sequence shown here is derived from an EMBL/GenBank/DDBJ whole genome shotgun (WGS) entry which is preliminary data.</text>
</comment>
<sequence>MIHTDTTGADVASHYDELDPFYRRLWGEHVHHGLWETGRESPLEAVAQLSRHVAIRAEIKAGQRVCDVGCGYGATARLLAADYGARVTGITISPKQHAAAASAGGAEFVLGDWLENDFPTASLDAVIAIESTEHLPDVARGIAEMARVLVPGGRLVICAWMAGPAPRAWERRQLLEPICREGRLIGMGNEADYRRWLADAGLELQTVEDISRKVRRTWPICIRRTISAFFRDAELRRYLLDDHERNRIFAVTLVRIWIAYLTGALHYTVFTAMKPAGSAEFIPLGR</sequence>
<dbReference type="RefSeq" id="WP_264488705.1">
    <property type="nucleotide sequence ID" value="NZ_JAPDDT010000009.1"/>
</dbReference>
<dbReference type="InterPro" id="IPR013216">
    <property type="entry name" value="Methyltransf_11"/>
</dbReference>
<keyword evidence="3" id="KW-0489">Methyltransferase</keyword>
<keyword evidence="1" id="KW-0808">Transferase</keyword>
<feature type="domain" description="Methyltransferase type 11" evidence="2">
    <location>
        <begin position="67"/>
        <end position="157"/>
    </location>
</feature>
<dbReference type="PANTHER" id="PTHR44068">
    <property type="entry name" value="ZGC:194242"/>
    <property type="match status" value="1"/>
</dbReference>